<dbReference type="GeneID" id="87755975"/>
<keyword evidence="3" id="KW-1003">Cell membrane</keyword>
<dbReference type="GO" id="GO:0015031">
    <property type="term" value="P:protein transport"/>
    <property type="evidence" value="ECO:0007669"/>
    <property type="project" value="UniProtKB-KW"/>
</dbReference>
<dbReference type="Gene3D" id="3.30.420.270">
    <property type="match status" value="1"/>
</dbReference>
<protein>
    <submittedName>
        <fullName evidence="9">Biopolymer transport protein ExbD</fullName>
    </submittedName>
</protein>
<evidence type="ECO:0000256" key="5">
    <source>
        <dbReference type="ARBA" id="ARBA00022989"/>
    </source>
</evidence>
<dbReference type="STRING" id="209880.SAMN02910343_00949"/>
<evidence type="ECO:0000256" key="2">
    <source>
        <dbReference type="ARBA" id="ARBA00005811"/>
    </source>
</evidence>
<keyword evidence="7" id="KW-0813">Transport</keyword>
<evidence type="ECO:0000256" key="3">
    <source>
        <dbReference type="ARBA" id="ARBA00022475"/>
    </source>
</evidence>
<dbReference type="InterPro" id="IPR003400">
    <property type="entry name" value="ExbD"/>
</dbReference>
<organism evidence="9 10">
    <name type="scientific">Allisonella histaminiformans</name>
    <dbReference type="NCBI Taxonomy" id="209880"/>
    <lineage>
        <taxon>Bacteria</taxon>
        <taxon>Bacillati</taxon>
        <taxon>Bacillota</taxon>
        <taxon>Negativicutes</taxon>
        <taxon>Veillonellales</taxon>
        <taxon>Veillonellaceae</taxon>
        <taxon>Allisonella</taxon>
    </lineage>
</organism>
<evidence type="ECO:0000256" key="7">
    <source>
        <dbReference type="RuleBase" id="RU003879"/>
    </source>
</evidence>
<reference evidence="9 10" key="1">
    <citation type="submission" date="2016-10" db="EMBL/GenBank/DDBJ databases">
        <authorList>
            <person name="de Groot N.N."/>
        </authorList>
    </citation>
    <scope>NUCLEOTIDE SEQUENCE [LARGE SCALE GENOMIC DNA]</scope>
    <source>
        <strain evidence="9 10">DSM 15230</strain>
    </source>
</reference>
<dbReference type="Proteomes" id="UP000199689">
    <property type="component" value="Unassembled WGS sequence"/>
</dbReference>
<accession>A0A1G5VWQ1</accession>
<dbReference type="GO" id="GO:0022857">
    <property type="term" value="F:transmembrane transporter activity"/>
    <property type="evidence" value="ECO:0007669"/>
    <property type="project" value="InterPro"/>
</dbReference>
<keyword evidence="4 7" id="KW-0812">Transmembrane</keyword>
<keyword evidence="10" id="KW-1185">Reference proteome</keyword>
<evidence type="ECO:0000256" key="8">
    <source>
        <dbReference type="SAM" id="Phobius"/>
    </source>
</evidence>
<gene>
    <name evidence="9" type="ORF">SAMN02910343_00949</name>
</gene>
<dbReference type="Pfam" id="PF02472">
    <property type="entry name" value="ExbD"/>
    <property type="match status" value="1"/>
</dbReference>
<comment type="subcellular location">
    <subcellularLocation>
        <location evidence="1">Cell membrane</location>
        <topology evidence="1">Single-pass membrane protein</topology>
    </subcellularLocation>
    <subcellularLocation>
        <location evidence="7">Cell membrane</location>
        <topology evidence="7">Single-pass type II membrane protein</topology>
    </subcellularLocation>
</comment>
<keyword evidence="6 8" id="KW-0472">Membrane</keyword>
<dbReference type="EMBL" id="FMXA01000010">
    <property type="protein sequence ID" value="SDA50148.1"/>
    <property type="molecule type" value="Genomic_DNA"/>
</dbReference>
<keyword evidence="5 8" id="KW-1133">Transmembrane helix</keyword>
<comment type="similarity">
    <text evidence="2 7">Belongs to the ExbD/TolR family.</text>
</comment>
<sequence>MRQRRRFHQDHKEPYILLSPMIDLIFLLLVTFIAGTMYMENVHTMPVRLPAAAHSVRTSGTPFMVTLTRDGKLFLNDREISQEALVQAAARKSAENASFSVVIRADKDVSYDRVMSLLDALKGAGVTRFGLASGEKP</sequence>
<dbReference type="GO" id="GO:0005886">
    <property type="term" value="C:plasma membrane"/>
    <property type="evidence" value="ECO:0007669"/>
    <property type="project" value="UniProtKB-SubCell"/>
</dbReference>
<keyword evidence="7" id="KW-0653">Protein transport</keyword>
<evidence type="ECO:0000256" key="1">
    <source>
        <dbReference type="ARBA" id="ARBA00004162"/>
    </source>
</evidence>
<dbReference type="PANTHER" id="PTHR30558">
    <property type="entry name" value="EXBD MEMBRANE COMPONENT OF PMF-DRIVEN MACROMOLECULE IMPORT SYSTEM"/>
    <property type="match status" value="1"/>
</dbReference>
<dbReference type="AlphaFoldDB" id="A0A1G5VWQ1"/>
<name>A0A1G5VWQ1_9FIRM</name>
<proteinExistence type="inferred from homology"/>
<evidence type="ECO:0000256" key="4">
    <source>
        <dbReference type="ARBA" id="ARBA00022692"/>
    </source>
</evidence>
<evidence type="ECO:0000313" key="10">
    <source>
        <dbReference type="Proteomes" id="UP000199689"/>
    </source>
</evidence>
<feature type="transmembrane region" description="Helical" evidence="8">
    <location>
        <begin position="21"/>
        <end position="39"/>
    </location>
</feature>
<dbReference type="RefSeq" id="WP_200779829.1">
    <property type="nucleotide sequence ID" value="NZ_FMXA01000010.1"/>
</dbReference>
<evidence type="ECO:0000313" key="9">
    <source>
        <dbReference type="EMBL" id="SDA50148.1"/>
    </source>
</evidence>
<evidence type="ECO:0000256" key="6">
    <source>
        <dbReference type="ARBA" id="ARBA00023136"/>
    </source>
</evidence>